<feature type="transmembrane region" description="Helical" evidence="5">
    <location>
        <begin position="104"/>
        <end position="124"/>
    </location>
</feature>
<dbReference type="InterPro" id="IPR053153">
    <property type="entry name" value="APC_K+_Transporter"/>
</dbReference>
<dbReference type="eggNOG" id="COG0531">
    <property type="taxonomic scope" value="Bacteria"/>
</dbReference>
<protein>
    <submittedName>
        <fullName evidence="6">Amino acid permease-associated region</fullName>
    </submittedName>
</protein>
<evidence type="ECO:0000256" key="4">
    <source>
        <dbReference type="ARBA" id="ARBA00023136"/>
    </source>
</evidence>
<feature type="transmembrane region" description="Helical" evidence="5">
    <location>
        <begin position="174"/>
        <end position="193"/>
    </location>
</feature>
<keyword evidence="2 5" id="KW-0812">Transmembrane</keyword>
<keyword evidence="3 5" id="KW-1133">Transmembrane helix</keyword>
<gene>
    <name evidence="6" type="ordered locus">Ethha_0174</name>
</gene>
<evidence type="ECO:0000256" key="1">
    <source>
        <dbReference type="ARBA" id="ARBA00004141"/>
    </source>
</evidence>
<reference evidence="6 7" key="1">
    <citation type="submission" date="2010-12" db="EMBL/GenBank/DDBJ databases">
        <title>Complete sequence of Ethanoligenens harbinense YUAN-3.</title>
        <authorList>
            <person name="Lucas S."/>
            <person name="Copeland A."/>
            <person name="Lapidus A."/>
            <person name="Cheng J.-F."/>
            <person name="Bruce D."/>
            <person name="Goodwin L."/>
            <person name="Pitluck S."/>
            <person name="Chertkov O."/>
            <person name="Misra M."/>
            <person name="Detter J.C."/>
            <person name="Han C."/>
            <person name="Tapia R."/>
            <person name="Land M."/>
            <person name="Hauser L."/>
            <person name="Jeffries C."/>
            <person name="Kyrpides N."/>
            <person name="Ivanova N."/>
            <person name="Mikhailova N."/>
            <person name="Wang A."/>
            <person name="Mouttaki H."/>
            <person name="He Z."/>
            <person name="Zhou J."/>
            <person name="Hemme C.L."/>
            <person name="Woyke T."/>
        </authorList>
    </citation>
    <scope>NUCLEOTIDE SEQUENCE [LARGE SCALE GENOMIC DNA]</scope>
    <source>
        <strain evidence="7">DSM 18485 / JCM 12961 / CGMCC 1.5033 / YUAN-3</strain>
    </source>
</reference>
<dbReference type="GO" id="GO:0016020">
    <property type="term" value="C:membrane"/>
    <property type="evidence" value="ECO:0007669"/>
    <property type="project" value="UniProtKB-SubCell"/>
</dbReference>
<feature type="transmembrane region" description="Helical" evidence="5">
    <location>
        <begin position="144"/>
        <end position="162"/>
    </location>
</feature>
<dbReference type="KEGG" id="eha:Ethha_0174"/>
<feature type="transmembrane region" description="Helical" evidence="5">
    <location>
        <begin position="377"/>
        <end position="396"/>
    </location>
</feature>
<dbReference type="AlphaFoldDB" id="E6U6M8"/>
<evidence type="ECO:0000313" key="7">
    <source>
        <dbReference type="Proteomes" id="UP000001551"/>
    </source>
</evidence>
<organism evidence="6 7">
    <name type="scientific">Ethanoligenens harbinense (strain DSM 18485 / JCM 12961 / CGMCC 1.5033 / YUAN-3)</name>
    <dbReference type="NCBI Taxonomy" id="663278"/>
    <lineage>
        <taxon>Bacteria</taxon>
        <taxon>Bacillati</taxon>
        <taxon>Bacillota</taxon>
        <taxon>Clostridia</taxon>
        <taxon>Eubacteriales</taxon>
        <taxon>Oscillospiraceae</taxon>
        <taxon>Ethanoligenens</taxon>
    </lineage>
</organism>
<dbReference type="Pfam" id="PF13520">
    <property type="entry name" value="AA_permease_2"/>
    <property type="match status" value="1"/>
</dbReference>
<name>E6U6M8_ETHHY</name>
<keyword evidence="4 5" id="KW-0472">Membrane</keyword>
<dbReference type="EMBL" id="CP002400">
    <property type="protein sequence ID" value="ADU25761.1"/>
    <property type="molecule type" value="Genomic_DNA"/>
</dbReference>
<proteinExistence type="predicted"/>
<evidence type="ECO:0000256" key="3">
    <source>
        <dbReference type="ARBA" id="ARBA00022989"/>
    </source>
</evidence>
<feature type="transmembrane region" description="Helical" evidence="5">
    <location>
        <begin position="433"/>
        <end position="454"/>
    </location>
</feature>
<dbReference type="Proteomes" id="UP000001551">
    <property type="component" value="Chromosome"/>
</dbReference>
<dbReference type="GO" id="GO:0022857">
    <property type="term" value="F:transmembrane transporter activity"/>
    <property type="evidence" value="ECO:0007669"/>
    <property type="project" value="InterPro"/>
</dbReference>
<dbReference type="STRING" id="663278.Ethha_0174"/>
<feature type="transmembrane region" description="Helical" evidence="5">
    <location>
        <begin position="301"/>
        <end position="333"/>
    </location>
</feature>
<feature type="transmembrane region" description="Helical" evidence="5">
    <location>
        <begin position="61"/>
        <end position="83"/>
    </location>
</feature>
<feature type="transmembrane region" description="Helical" evidence="5">
    <location>
        <begin position="408"/>
        <end position="427"/>
    </location>
</feature>
<feature type="transmembrane region" description="Helical" evidence="5">
    <location>
        <begin position="213"/>
        <end position="235"/>
    </location>
</feature>
<keyword evidence="7" id="KW-1185">Reference proteome</keyword>
<dbReference type="HOGENOM" id="CLU_017999_1_1_9"/>
<accession>E6U6M8</accession>
<dbReference type="RefSeq" id="WP_013484142.1">
    <property type="nucleotide sequence ID" value="NC_014828.1"/>
</dbReference>
<feature type="transmembrane region" description="Helical" evidence="5">
    <location>
        <begin position="354"/>
        <end position="371"/>
    </location>
</feature>
<dbReference type="Gene3D" id="1.20.1740.10">
    <property type="entry name" value="Amino acid/polyamine transporter I"/>
    <property type="match status" value="1"/>
</dbReference>
<evidence type="ECO:0000256" key="5">
    <source>
        <dbReference type="SAM" id="Phobius"/>
    </source>
</evidence>
<dbReference type="PANTHER" id="PTHR47704">
    <property type="entry name" value="POTASSIUM TRANSPORTER KIMA"/>
    <property type="match status" value="1"/>
</dbReference>
<dbReference type="PANTHER" id="PTHR47704:SF1">
    <property type="entry name" value="POTASSIUM TRANSPORTER KIMA"/>
    <property type="match status" value="1"/>
</dbReference>
<comment type="subcellular location">
    <subcellularLocation>
        <location evidence="1">Membrane</location>
        <topology evidence="1">Multi-pass membrane protein</topology>
    </subcellularLocation>
</comment>
<dbReference type="InterPro" id="IPR002293">
    <property type="entry name" value="AA/rel_permease1"/>
</dbReference>
<evidence type="ECO:0000313" key="6">
    <source>
        <dbReference type="EMBL" id="ADU25761.1"/>
    </source>
</evidence>
<feature type="transmembrane region" description="Helical" evidence="5">
    <location>
        <begin position="256"/>
        <end position="274"/>
    </location>
</feature>
<evidence type="ECO:0000256" key="2">
    <source>
        <dbReference type="ARBA" id="ARBA00022692"/>
    </source>
</evidence>
<sequence length="633" mass="69642">MNMKDFLLGKPLKNSDIKDQKLSRGWGLPLMASDAVSSVAYAGEEILLVLVPVIGLGAFHFVPWITLAIILLLLILIFSYSQIIDHYPNGGGAYIVSSENLGKYPALLAAASLVVDYIMTVAVSVSSASDAIVAAFPGTAPAKVWIAIVFVLLITFGNLRGIRESARLFGTPTYIFIGCLGLLIIVGFVRVLTGTIHPVAYTQQMTQSLSTSMAGLSIALILRAFASGCSALTGVEAVSNSIPNFKEPSQRNAKHILFMLGGVIVFLFGGSTLLELKLRVIPVSGGTILSQLGTAVFGNSILFYILQLFTAIILILAANTAYNGLPLLLYILAHDGYVPRQFAHRGTKLSFSNGIMFICIAAVLLILVFQAKTTNLIPLYSVGVFISFTLSQYGMFRKWHKTRDKGWQYKMWINGVGAVLTLIGVGVEVSTKFTQGAYMIVIAIPVLMLLMVYVQKHYSKVGSELKLNRFHPYYDQATAHSTQVIVLMQSVNKSLLKSLNYANSISDDVTVLHICRHPEHAAQLREEWNRLDIPVKLEIVLTPYQDIIAPLDKYICKREAALKHGETLSVIIIKFVSEHWYDAVLHNQTTYFLERVLSRHKNVSSIILPFHYNPESTKVKAATRDEETPGEKG</sequence>